<reference evidence="1" key="1">
    <citation type="submission" date="2024-09" db="EMBL/GenBank/DDBJ databases">
        <title>Black Yeasts Isolated from many extreme environments.</title>
        <authorList>
            <person name="Coleine C."/>
            <person name="Stajich J.E."/>
            <person name="Selbmann L."/>
        </authorList>
    </citation>
    <scope>NUCLEOTIDE SEQUENCE</scope>
    <source>
        <strain evidence="1">CCFEE 5737</strain>
    </source>
</reference>
<protein>
    <submittedName>
        <fullName evidence="1">Uncharacterized protein</fullName>
    </submittedName>
</protein>
<dbReference type="Proteomes" id="UP001186974">
    <property type="component" value="Unassembled WGS sequence"/>
</dbReference>
<organism evidence="1 2">
    <name type="scientific">Coniosporium uncinatum</name>
    <dbReference type="NCBI Taxonomy" id="93489"/>
    <lineage>
        <taxon>Eukaryota</taxon>
        <taxon>Fungi</taxon>
        <taxon>Dikarya</taxon>
        <taxon>Ascomycota</taxon>
        <taxon>Pezizomycotina</taxon>
        <taxon>Dothideomycetes</taxon>
        <taxon>Dothideomycetes incertae sedis</taxon>
        <taxon>Coniosporium</taxon>
    </lineage>
</organism>
<feature type="non-terminal residue" evidence="1">
    <location>
        <position position="61"/>
    </location>
</feature>
<name>A0ACC3DTC8_9PEZI</name>
<dbReference type="EMBL" id="JAWDJW010000777">
    <property type="protein sequence ID" value="KAK3080035.1"/>
    <property type="molecule type" value="Genomic_DNA"/>
</dbReference>
<gene>
    <name evidence="1" type="ORF">LTS18_003295</name>
</gene>
<comment type="caution">
    <text evidence="1">The sequence shown here is derived from an EMBL/GenBank/DDBJ whole genome shotgun (WGS) entry which is preliminary data.</text>
</comment>
<sequence>MTEVTTTDETKVANGTVGQAVGEEAEIAEASAADETWEWEEDQNKEPPKWRADTGRGTYQA</sequence>
<accession>A0ACC3DTC8</accession>
<keyword evidence="2" id="KW-1185">Reference proteome</keyword>
<evidence type="ECO:0000313" key="2">
    <source>
        <dbReference type="Proteomes" id="UP001186974"/>
    </source>
</evidence>
<proteinExistence type="predicted"/>
<evidence type="ECO:0000313" key="1">
    <source>
        <dbReference type="EMBL" id="KAK3080035.1"/>
    </source>
</evidence>